<dbReference type="InterPro" id="IPR026960">
    <property type="entry name" value="RVT-Znf"/>
</dbReference>
<proteinExistence type="predicted"/>
<dbReference type="AlphaFoldDB" id="A0A7J6DLB8"/>
<dbReference type="EMBL" id="JAATIQ010000949">
    <property type="protein sequence ID" value="KAF4346630.1"/>
    <property type="molecule type" value="Genomic_DNA"/>
</dbReference>
<feature type="domain" description="Reverse transcriptase zinc-binding" evidence="1">
    <location>
        <begin position="42"/>
        <end position="106"/>
    </location>
</feature>
<dbReference type="Pfam" id="PF13966">
    <property type="entry name" value="zf-RVT"/>
    <property type="match status" value="1"/>
</dbReference>
<gene>
    <name evidence="2" type="ORF">G4B88_030128</name>
</gene>
<dbReference type="Proteomes" id="UP000583929">
    <property type="component" value="Unassembled WGS sequence"/>
</dbReference>
<accession>A0A7J6DLB8</accession>
<comment type="caution">
    <text evidence="2">The sequence shown here is derived from an EMBL/GenBank/DDBJ whole genome shotgun (WGS) entry which is preliminary data.</text>
</comment>
<keyword evidence="3" id="KW-1185">Reference proteome</keyword>
<evidence type="ECO:0000259" key="1">
    <source>
        <dbReference type="Pfam" id="PF13966"/>
    </source>
</evidence>
<sequence length="207" mass="24150">MCTTQAKVSEMMATCQAECEESTFQLRAWLRFYIELIGAANIDYAATVWHNFIIPKHRFIFLKIINEQLLNRDHLSRILTSDLCVVCENALESHNHLFVDSIYTRKFVDSVENWAGCLSWPKCFRELQERKCPAKPDLDELVLNAIYSATLYKLWRNRNNCLFNVICHSASFLSKEIKCMVKARVVGFHCINAKGKDSYIWRVVNSW</sequence>
<organism evidence="2 3">
    <name type="scientific">Cannabis sativa</name>
    <name type="common">Hemp</name>
    <name type="synonym">Marijuana</name>
    <dbReference type="NCBI Taxonomy" id="3483"/>
    <lineage>
        <taxon>Eukaryota</taxon>
        <taxon>Viridiplantae</taxon>
        <taxon>Streptophyta</taxon>
        <taxon>Embryophyta</taxon>
        <taxon>Tracheophyta</taxon>
        <taxon>Spermatophyta</taxon>
        <taxon>Magnoliopsida</taxon>
        <taxon>eudicotyledons</taxon>
        <taxon>Gunneridae</taxon>
        <taxon>Pentapetalae</taxon>
        <taxon>rosids</taxon>
        <taxon>fabids</taxon>
        <taxon>Rosales</taxon>
        <taxon>Cannabaceae</taxon>
        <taxon>Cannabis</taxon>
    </lineage>
</organism>
<name>A0A7J6DLB8_CANSA</name>
<protein>
    <recommendedName>
        <fullName evidence="1">Reverse transcriptase zinc-binding domain-containing protein</fullName>
    </recommendedName>
</protein>
<evidence type="ECO:0000313" key="3">
    <source>
        <dbReference type="Proteomes" id="UP000583929"/>
    </source>
</evidence>
<reference evidence="2 3" key="1">
    <citation type="journal article" date="2020" name="bioRxiv">
        <title>Sequence and annotation of 42 cannabis genomes reveals extensive copy number variation in cannabinoid synthesis and pathogen resistance genes.</title>
        <authorList>
            <person name="Mckernan K.J."/>
            <person name="Helbert Y."/>
            <person name="Kane L.T."/>
            <person name="Ebling H."/>
            <person name="Zhang L."/>
            <person name="Liu B."/>
            <person name="Eaton Z."/>
            <person name="Mclaughlin S."/>
            <person name="Kingan S."/>
            <person name="Baybayan P."/>
            <person name="Concepcion G."/>
            <person name="Jordan M."/>
            <person name="Riva A."/>
            <person name="Barbazuk W."/>
            <person name="Harkins T."/>
        </authorList>
    </citation>
    <scope>NUCLEOTIDE SEQUENCE [LARGE SCALE GENOMIC DNA]</scope>
    <source>
        <strain evidence="3">cv. Jamaican Lion 4</strain>
        <tissue evidence="2">Leaf</tissue>
    </source>
</reference>
<evidence type="ECO:0000313" key="2">
    <source>
        <dbReference type="EMBL" id="KAF4346630.1"/>
    </source>
</evidence>